<dbReference type="InterPro" id="IPR029510">
    <property type="entry name" value="Ald_DH_CS_GLU"/>
</dbReference>
<protein>
    <submittedName>
        <fullName evidence="6">Aldehyde dehydrogenase family protein</fullName>
    </submittedName>
</protein>
<dbReference type="FunFam" id="3.40.309.10:FF:000012">
    <property type="entry name" value="Betaine aldehyde dehydrogenase"/>
    <property type="match status" value="1"/>
</dbReference>
<evidence type="ECO:0000256" key="1">
    <source>
        <dbReference type="ARBA" id="ARBA00009986"/>
    </source>
</evidence>
<dbReference type="InterPro" id="IPR016160">
    <property type="entry name" value="Ald_DH_CS_CYS"/>
</dbReference>
<comment type="caution">
    <text evidence="6">The sequence shown here is derived from an EMBL/GenBank/DDBJ whole genome shotgun (WGS) entry which is preliminary data.</text>
</comment>
<dbReference type="InterPro" id="IPR016162">
    <property type="entry name" value="Ald_DH_N"/>
</dbReference>
<feature type="domain" description="Aldehyde dehydrogenase" evidence="5">
    <location>
        <begin position="27"/>
        <end position="490"/>
    </location>
</feature>
<dbReference type="InterPro" id="IPR015590">
    <property type="entry name" value="Aldehyde_DH_dom"/>
</dbReference>
<dbReference type="Proteomes" id="UP000320913">
    <property type="component" value="Unassembled WGS sequence"/>
</dbReference>
<feature type="active site" evidence="3">
    <location>
        <position position="264"/>
    </location>
</feature>
<dbReference type="AlphaFoldDB" id="A0A538T798"/>
<evidence type="ECO:0000256" key="2">
    <source>
        <dbReference type="ARBA" id="ARBA00023002"/>
    </source>
</evidence>
<keyword evidence="2 4" id="KW-0560">Oxidoreductase</keyword>
<organism evidence="6 7">
    <name type="scientific">Eiseniibacteriota bacterium</name>
    <dbReference type="NCBI Taxonomy" id="2212470"/>
    <lineage>
        <taxon>Bacteria</taxon>
        <taxon>Candidatus Eiseniibacteriota</taxon>
    </lineage>
</organism>
<dbReference type="InterPro" id="IPR016163">
    <property type="entry name" value="Ald_DH_C"/>
</dbReference>
<dbReference type="PROSITE" id="PS00070">
    <property type="entry name" value="ALDEHYDE_DEHYDR_CYS"/>
    <property type="match status" value="1"/>
</dbReference>
<dbReference type="Pfam" id="PF00171">
    <property type="entry name" value="Aldedh"/>
    <property type="match status" value="1"/>
</dbReference>
<sequence>MEPMTPTETLPKVALSSGGRMLIGSDWREAQSGKRFKTLNPATGDTLLEVAEGDAPDVDLAVQAARRAFEGPWGKMSASERGRLLWKLGDLINTKASELAQLETLDTGKPIWESSKIDIPLTVDVFYYFAGAATKLEGDTIPVSGPYLNYTVREPLGVVGLIVPWNFPLLLAARKVAPALAAGNTVILKPAEETPLTALRLGELALEAGIPPGVLNVVPGFGPTAGGALVAHAGVSGVAFTGETTTGRLIVQNAARSLKKVSLELGGKSPNIVFADADQEAAARGTVFGIFYNKGEVCTAGSRLFVERAIHDSMLEKVIDRAQKYPQGDPLDPKTRLGAQTSEAQIEKISRYVEIGKKEGAKLVLGGEPARVGNGRGYFWKPTIFDQVTNTMTIAREEIFGPVLSVISFDDFDRALEEANDSFYGLSAAVWTRDIKKAHRAARMLQAGTVWINTYNMYDAASPYGGYKGSGFGRESGMTGLDFYTQTKSVWVDLS</sequence>
<evidence type="ECO:0000313" key="6">
    <source>
        <dbReference type="EMBL" id="TMQ59512.1"/>
    </source>
</evidence>
<dbReference type="InterPro" id="IPR016161">
    <property type="entry name" value="Ald_DH/histidinol_DH"/>
</dbReference>
<comment type="similarity">
    <text evidence="1 4">Belongs to the aldehyde dehydrogenase family.</text>
</comment>
<dbReference type="FunFam" id="3.40.605.10:FF:000007">
    <property type="entry name" value="NAD/NADP-dependent betaine aldehyde dehydrogenase"/>
    <property type="match status" value="1"/>
</dbReference>
<evidence type="ECO:0000313" key="7">
    <source>
        <dbReference type="Proteomes" id="UP000320913"/>
    </source>
</evidence>
<proteinExistence type="inferred from homology"/>
<name>A0A538T798_UNCEI</name>
<dbReference type="Gene3D" id="3.40.605.10">
    <property type="entry name" value="Aldehyde Dehydrogenase, Chain A, domain 1"/>
    <property type="match status" value="1"/>
</dbReference>
<evidence type="ECO:0000256" key="4">
    <source>
        <dbReference type="RuleBase" id="RU003345"/>
    </source>
</evidence>
<dbReference type="GO" id="GO:0016620">
    <property type="term" value="F:oxidoreductase activity, acting on the aldehyde or oxo group of donors, NAD or NADP as acceptor"/>
    <property type="evidence" value="ECO:0007669"/>
    <property type="project" value="InterPro"/>
</dbReference>
<gene>
    <name evidence="6" type="ORF">E6K75_03975</name>
</gene>
<reference evidence="6 7" key="1">
    <citation type="journal article" date="2019" name="Nat. Microbiol.">
        <title>Mediterranean grassland soil C-N compound turnover is dependent on rainfall and depth, and is mediated by genomically divergent microorganisms.</title>
        <authorList>
            <person name="Diamond S."/>
            <person name="Andeer P.F."/>
            <person name="Li Z."/>
            <person name="Crits-Christoph A."/>
            <person name="Burstein D."/>
            <person name="Anantharaman K."/>
            <person name="Lane K.R."/>
            <person name="Thomas B.C."/>
            <person name="Pan C."/>
            <person name="Northen T.R."/>
            <person name="Banfield J.F."/>
        </authorList>
    </citation>
    <scope>NUCLEOTIDE SEQUENCE [LARGE SCALE GENOMIC DNA]</scope>
    <source>
        <strain evidence="6">WS_5</strain>
    </source>
</reference>
<dbReference type="EMBL" id="VBOV01000099">
    <property type="protein sequence ID" value="TMQ59512.1"/>
    <property type="molecule type" value="Genomic_DNA"/>
</dbReference>
<evidence type="ECO:0000256" key="3">
    <source>
        <dbReference type="PROSITE-ProRule" id="PRU10007"/>
    </source>
</evidence>
<accession>A0A538T798</accession>
<dbReference type="Gene3D" id="3.40.309.10">
    <property type="entry name" value="Aldehyde Dehydrogenase, Chain A, domain 2"/>
    <property type="match status" value="1"/>
</dbReference>
<evidence type="ECO:0000259" key="5">
    <source>
        <dbReference type="Pfam" id="PF00171"/>
    </source>
</evidence>
<dbReference type="PROSITE" id="PS00687">
    <property type="entry name" value="ALDEHYDE_DEHYDR_GLU"/>
    <property type="match status" value="1"/>
</dbReference>
<dbReference type="PANTHER" id="PTHR11699">
    <property type="entry name" value="ALDEHYDE DEHYDROGENASE-RELATED"/>
    <property type="match status" value="1"/>
</dbReference>
<dbReference type="SUPFAM" id="SSF53720">
    <property type="entry name" value="ALDH-like"/>
    <property type="match status" value="1"/>
</dbReference>